<dbReference type="Pfam" id="PF05103">
    <property type="entry name" value="DivIVA"/>
    <property type="match status" value="1"/>
</dbReference>
<keyword evidence="11" id="KW-1185">Reference proteome</keyword>
<gene>
    <name evidence="9" type="ORF">CAFE_13610</name>
    <name evidence="10" type="ORF">HCR03_00815</name>
</gene>
<evidence type="ECO:0000256" key="2">
    <source>
        <dbReference type="ARBA" id="ARBA00009008"/>
    </source>
</evidence>
<dbReference type="InterPro" id="IPR007793">
    <property type="entry name" value="DivIVA_fam"/>
</dbReference>
<feature type="coiled-coil region" evidence="7">
    <location>
        <begin position="29"/>
        <end position="138"/>
    </location>
</feature>
<evidence type="ECO:0000313" key="9">
    <source>
        <dbReference type="EMBL" id="MVB10665.1"/>
    </source>
</evidence>
<reference evidence="10 12" key="2">
    <citation type="submission" date="2020-08" db="EMBL/GenBank/DDBJ databases">
        <title>The isolate Caproiciproducens sp. 7D4C2 produces n-caproate at mildly acidic conditions from hexoses: genome and rBOX comparison with related strains and chain-elongating bacteria.</title>
        <authorList>
            <person name="Esquivel-Elizondo S."/>
            <person name="Bagci C."/>
            <person name="Temovska M."/>
            <person name="Jeon B.S."/>
            <person name="Bessarab I."/>
            <person name="Williams R.B.H."/>
            <person name="Huson D.H."/>
            <person name="Angenent L.T."/>
        </authorList>
    </citation>
    <scope>NUCLEOTIDE SEQUENCE [LARGE SCALE GENOMIC DNA]</scope>
    <source>
        <strain evidence="10 12">7D4C2</strain>
    </source>
</reference>
<keyword evidence="4" id="KW-0132">Cell division</keyword>
<dbReference type="GO" id="GO:0005737">
    <property type="term" value="C:cytoplasm"/>
    <property type="evidence" value="ECO:0007669"/>
    <property type="project" value="UniProtKB-SubCell"/>
</dbReference>
<evidence type="ECO:0000256" key="5">
    <source>
        <dbReference type="ARBA" id="ARBA00023054"/>
    </source>
</evidence>
<evidence type="ECO:0000256" key="1">
    <source>
        <dbReference type="ARBA" id="ARBA00004496"/>
    </source>
</evidence>
<evidence type="ECO:0000256" key="3">
    <source>
        <dbReference type="ARBA" id="ARBA00022490"/>
    </source>
</evidence>
<evidence type="ECO:0000256" key="7">
    <source>
        <dbReference type="SAM" id="Coils"/>
    </source>
</evidence>
<dbReference type="EMBL" id="CP060286">
    <property type="protein sequence ID" value="QNK40904.1"/>
    <property type="molecule type" value="Genomic_DNA"/>
</dbReference>
<evidence type="ECO:0000313" key="12">
    <source>
        <dbReference type="Proteomes" id="UP000515909"/>
    </source>
</evidence>
<evidence type="ECO:0000313" key="10">
    <source>
        <dbReference type="EMBL" id="QNK40904.1"/>
    </source>
</evidence>
<organism evidence="9 11">
    <name type="scientific">Caproicibacter fermentans</name>
    <dbReference type="NCBI Taxonomy" id="2576756"/>
    <lineage>
        <taxon>Bacteria</taxon>
        <taxon>Bacillati</taxon>
        <taxon>Bacillota</taxon>
        <taxon>Clostridia</taxon>
        <taxon>Eubacteriales</taxon>
        <taxon>Acutalibacteraceae</taxon>
        <taxon>Caproicibacter</taxon>
    </lineage>
</organism>
<dbReference type="GO" id="GO:0051301">
    <property type="term" value="P:cell division"/>
    <property type="evidence" value="ECO:0007669"/>
    <property type="project" value="UniProtKB-KW"/>
</dbReference>
<feature type="region of interest" description="Disordered" evidence="8">
    <location>
        <begin position="161"/>
        <end position="214"/>
    </location>
</feature>
<dbReference type="EMBL" id="VWXL01000047">
    <property type="protein sequence ID" value="MVB10665.1"/>
    <property type="molecule type" value="Genomic_DNA"/>
</dbReference>
<dbReference type="Proteomes" id="UP000515909">
    <property type="component" value="Chromosome"/>
</dbReference>
<dbReference type="PANTHER" id="PTHR35794">
    <property type="entry name" value="CELL DIVISION PROTEIN DIVIVA"/>
    <property type="match status" value="1"/>
</dbReference>
<sequence length="214" mass="24209">MLSMNDIINASFRKSGFSGYKTDDVDVFIDQVRDTVDQMQKKEVEQEELIDKLRAENQQMTEKVKILANKVEEFRSQEDEIKNALISAQKVGDASVREARHRAEIILKDANLKAEHIEQEAREKTEEQRKEMERLQRAVSDFRSHLLAAYKEHLTLIDALPSNKPESKQEAAVPASVPLPEPEPQSASAAQAGEEAPEMFQADISCFEAEPAQD</sequence>
<dbReference type="KEGG" id="cfem:HCR03_00815"/>
<dbReference type="Gene3D" id="6.10.250.660">
    <property type="match status" value="1"/>
</dbReference>
<evidence type="ECO:0000256" key="6">
    <source>
        <dbReference type="ARBA" id="ARBA00023306"/>
    </source>
</evidence>
<dbReference type="Proteomes" id="UP000469440">
    <property type="component" value="Unassembled WGS sequence"/>
</dbReference>
<dbReference type="RefSeq" id="WP_066642486.1">
    <property type="nucleotide sequence ID" value="NZ_CP060286.1"/>
</dbReference>
<proteinExistence type="inferred from homology"/>
<dbReference type="InterPro" id="IPR019933">
    <property type="entry name" value="DivIVA_domain"/>
</dbReference>
<evidence type="ECO:0000256" key="4">
    <source>
        <dbReference type="ARBA" id="ARBA00022618"/>
    </source>
</evidence>
<dbReference type="NCBIfam" id="TIGR03544">
    <property type="entry name" value="DivI1A_domain"/>
    <property type="match status" value="1"/>
</dbReference>
<evidence type="ECO:0000256" key="8">
    <source>
        <dbReference type="SAM" id="MobiDB-lite"/>
    </source>
</evidence>
<comment type="subcellular location">
    <subcellularLocation>
        <location evidence="1">Cytoplasm</location>
    </subcellularLocation>
</comment>
<feature type="compositionally biased region" description="Low complexity" evidence="8">
    <location>
        <begin position="184"/>
        <end position="194"/>
    </location>
</feature>
<keyword evidence="6" id="KW-0131">Cell cycle</keyword>
<evidence type="ECO:0000313" key="11">
    <source>
        <dbReference type="Proteomes" id="UP000469440"/>
    </source>
</evidence>
<accession>A0A7G8TBB3</accession>
<comment type="similarity">
    <text evidence="2">Belongs to the DivIVA family.</text>
</comment>
<reference evidence="9 11" key="1">
    <citation type="submission" date="2019-09" db="EMBL/GenBank/DDBJ databases">
        <title>Genome sequence of Clostridium sp. EA1.</title>
        <authorList>
            <person name="Poehlein A."/>
            <person name="Bengelsdorf F.R."/>
            <person name="Daniel R."/>
        </authorList>
    </citation>
    <scope>NUCLEOTIDE SEQUENCE [LARGE SCALE GENOMIC DNA]</scope>
    <source>
        <strain evidence="9 11">EA1</strain>
    </source>
</reference>
<name>A0A6N8HYJ1_9FIRM</name>
<dbReference type="AlphaFoldDB" id="A0A6N8HYJ1"/>
<keyword evidence="5 7" id="KW-0175">Coiled coil</keyword>
<dbReference type="OrthoDB" id="9815492at2"/>
<keyword evidence="3" id="KW-0963">Cytoplasm</keyword>
<dbReference type="PANTHER" id="PTHR35794:SF2">
    <property type="entry name" value="CELL DIVISION PROTEIN DIVIVA"/>
    <property type="match status" value="1"/>
</dbReference>
<accession>A0A6N8HYJ1</accession>
<protein>
    <submittedName>
        <fullName evidence="10">DivIVA domain-containing protein</fullName>
    </submittedName>
    <submittedName>
        <fullName evidence="9">DivIVA protein</fullName>
    </submittedName>
</protein>